<name>A0A371E4J6_MUCPR</name>
<dbReference type="Proteomes" id="UP000257109">
    <property type="component" value="Unassembled WGS sequence"/>
</dbReference>
<dbReference type="OrthoDB" id="1659983at2759"/>
<dbReference type="AlphaFoldDB" id="A0A371E4J6"/>
<protein>
    <submittedName>
        <fullName evidence="1">Uncharacterized protein</fullName>
    </submittedName>
</protein>
<evidence type="ECO:0000313" key="1">
    <source>
        <dbReference type="EMBL" id="RDX60958.1"/>
    </source>
</evidence>
<comment type="caution">
    <text evidence="1">The sequence shown here is derived from an EMBL/GenBank/DDBJ whole genome shotgun (WGS) entry which is preliminary data.</text>
</comment>
<feature type="non-terminal residue" evidence="1">
    <location>
        <position position="1"/>
    </location>
</feature>
<evidence type="ECO:0000313" key="2">
    <source>
        <dbReference type="Proteomes" id="UP000257109"/>
    </source>
</evidence>
<proteinExistence type="predicted"/>
<organism evidence="1 2">
    <name type="scientific">Mucuna pruriens</name>
    <name type="common">Velvet bean</name>
    <name type="synonym">Dolichos pruriens</name>
    <dbReference type="NCBI Taxonomy" id="157652"/>
    <lineage>
        <taxon>Eukaryota</taxon>
        <taxon>Viridiplantae</taxon>
        <taxon>Streptophyta</taxon>
        <taxon>Embryophyta</taxon>
        <taxon>Tracheophyta</taxon>
        <taxon>Spermatophyta</taxon>
        <taxon>Magnoliopsida</taxon>
        <taxon>eudicotyledons</taxon>
        <taxon>Gunneridae</taxon>
        <taxon>Pentapetalae</taxon>
        <taxon>rosids</taxon>
        <taxon>fabids</taxon>
        <taxon>Fabales</taxon>
        <taxon>Fabaceae</taxon>
        <taxon>Papilionoideae</taxon>
        <taxon>50 kb inversion clade</taxon>
        <taxon>NPAAA clade</taxon>
        <taxon>indigoferoid/millettioid clade</taxon>
        <taxon>Phaseoleae</taxon>
        <taxon>Mucuna</taxon>
    </lineage>
</organism>
<reference evidence="1" key="1">
    <citation type="submission" date="2018-05" db="EMBL/GenBank/DDBJ databases">
        <title>Draft genome of Mucuna pruriens seed.</title>
        <authorList>
            <person name="Nnadi N.E."/>
            <person name="Vos R."/>
            <person name="Hasami M.H."/>
            <person name="Devisetty U.K."/>
            <person name="Aguiy J.C."/>
        </authorList>
    </citation>
    <scope>NUCLEOTIDE SEQUENCE [LARGE SCALE GENOMIC DNA]</scope>
    <source>
        <strain evidence="1">JCA_2017</strain>
    </source>
</reference>
<accession>A0A371E4J6</accession>
<gene>
    <name evidence="1" type="ORF">CR513_60859</name>
</gene>
<sequence>MAIDNNNFVQSTIPRFDGHYDHGSMLVENHLRSKKYWSLVESEIPSLVVGVQPTQKGNTRLLRKQTKEFDEAKISRVYKGEKNSIASFSKEFEVLEMKDGEIVYEYFSWTLSIANKMKAHGE</sequence>
<dbReference type="EMBL" id="QJKJ01016459">
    <property type="protein sequence ID" value="RDX60958.1"/>
    <property type="molecule type" value="Genomic_DNA"/>
</dbReference>
<keyword evidence="2" id="KW-1185">Reference proteome</keyword>